<dbReference type="Proteomes" id="UP000659654">
    <property type="component" value="Unassembled WGS sequence"/>
</dbReference>
<gene>
    <name evidence="1" type="ORF">BXYJ_LOCUS5471</name>
</gene>
<accession>A0A1I7SRB2</accession>
<dbReference type="OrthoDB" id="5782241at2759"/>
<evidence type="ECO:0000313" key="4">
    <source>
        <dbReference type="Proteomes" id="UP000659654"/>
    </source>
</evidence>
<reference evidence="2" key="2">
    <citation type="submission" date="2020-08" db="EMBL/GenBank/DDBJ databases">
        <authorList>
            <person name="Kikuchi T."/>
        </authorList>
    </citation>
    <scope>NUCLEOTIDE SEQUENCE</scope>
    <source>
        <strain evidence="1">Ka4C1</strain>
    </source>
</reference>
<reference evidence="5" key="1">
    <citation type="submission" date="2016-11" db="UniProtKB">
        <authorList>
            <consortium name="WormBaseParasite"/>
        </authorList>
    </citation>
    <scope>IDENTIFICATION</scope>
</reference>
<dbReference type="Proteomes" id="UP000582659">
    <property type="component" value="Unassembled WGS sequence"/>
</dbReference>
<protein>
    <submittedName>
        <fullName evidence="1">(pine wood nematode) hypothetical protein</fullName>
    </submittedName>
</protein>
<evidence type="ECO:0000313" key="2">
    <source>
        <dbReference type="EMBL" id="CAG9102667.1"/>
    </source>
</evidence>
<evidence type="ECO:0000313" key="3">
    <source>
        <dbReference type="Proteomes" id="UP000095284"/>
    </source>
</evidence>
<sequence>MAAKPVLLRELVIVVASDTEAKRMIVFHCQSCQEIEYKNIVAQVGDWFLYNGSFERMVVPVKTVVFEVYGKTRIEIETPAICIAPSQLFPEIEGDVDNYLFSPIVGRVAVGFECRLVPGVIYDVKAVYMSSSTRLFQCIRAVDSCHFITHKNGITRIEEICDHHYVNMMDYVELRIEEYDGRGVATATHSSMPAKALAYVKSSGLYMGCKVKALLLPIRIKPTKKIYTAIETTKDPGRFAVYVNPDTHHSLAVNQEGESYVEKRLKSLNNPENDENTKKINNIDLHKKYDNEFPGLNSSNKSTPPTTKNGWDVVTKKKVKLVSSLPPQTVILLPPPIMDCEHIRQNQVLCGLVVSVDSNQRMFYIYCPELPNEMSLINVSENLVLGNWVDFKVVHDSKRRVLSAEFLKVSKEKKYPVTPSRMKNSVTVECEVRVPTEFDEKTNMLVTTNFVPRVIGHGIKNSQRGKRIPRMMIVRTKYTGQEEIYKNVFWVINRNSV</sequence>
<name>A0A1I7SRB2_BURXY</name>
<dbReference type="WBParaSite" id="BXY_1557600.1">
    <property type="protein sequence ID" value="BXY_1557600.1"/>
    <property type="gene ID" value="BXY_1557600"/>
</dbReference>
<organism evidence="3 5">
    <name type="scientific">Bursaphelenchus xylophilus</name>
    <name type="common">Pinewood nematode worm</name>
    <name type="synonym">Aphelenchoides xylophilus</name>
    <dbReference type="NCBI Taxonomy" id="6326"/>
    <lineage>
        <taxon>Eukaryota</taxon>
        <taxon>Metazoa</taxon>
        <taxon>Ecdysozoa</taxon>
        <taxon>Nematoda</taxon>
        <taxon>Chromadorea</taxon>
        <taxon>Rhabditida</taxon>
        <taxon>Tylenchina</taxon>
        <taxon>Tylenchomorpha</taxon>
        <taxon>Aphelenchoidea</taxon>
        <taxon>Aphelenchoididae</taxon>
        <taxon>Bursaphelenchus</taxon>
    </lineage>
</organism>
<keyword evidence="4" id="KW-1185">Reference proteome</keyword>
<dbReference type="AlphaFoldDB" id="A0A1I7SRB2"/>
<evidence type="ECO:0000313" key="1">
    <source>
        <dbReference type="EMBL" id="CAD5218078.1"/>
    </source>
</evidence>
<dbReference type="EMBL" id="CAJFDI010000002">
    <property type="protein sequence ID" value="CAD5218078.1"/>
    <property type="molecule type" value="Genomic_DNA"/>
</dbReference>
<proteinExistence type="predicted"/>
<dbReference type="Proteomes" id="UP000095284">
    <property type="component" value="Unplaced"/>
</dbReference>
<dbReference type="EMBL" id="CAJFCV020000002">
    <property type="protein sequence ID" value="CAG9102667.1"/>
    <property type="molecule type" value="Genomic_DNA"/>
</dbReference>
<evidence type="ECO:0000313" key="5">
    <source>
        <dbReference type="WBParaSite" id="BXY_1557600.1"/>
    </source>
</evidence>